<sequence>MITPTMKISRDRSIYSESEHNPAIDCLLNGATSSMKLEDKLNDDSTAQEYLDMLFSLAKGDHQESIELLLNLALSEGEVASYAQDLLCTLIAREKDDISYKAACSVRSGSQVLATQFSSSLITDEILDTHPKLLLFAASKITGDEGKADTIPPLLVKSKIQSFDTKPIKPQWWLDTKLEDGQFATPNPAVVKDKDYLVEKIILPDDGACQFRAAFALKHKTKHWLTADKAEILNEIEKPTNCYDSMIKKSISDALTQIIGTGFKLPHTFESAFNEQDFEDTIYNKTIKSRDFTLYSPSGIESAIDKSASTKQESEFLELFTDIVGQNLAASLEIPLSSQNSQGYALPTGNHYNLIVPIDYLK</sequence>
<evidence type="ECO:0000313" key="2">
    <source>
        <dbReference type="Proteomes" id="UP001157138"/>
    </source>
</evidence>
<gene>
    <name evidence="1" type="ORF">GCM10007938_24940</name>
</gene>
<dbReference type="Proteomes" id="UP001157138">
    <property type="component" value="Unassembled WGS sequence"/>
</dbReference>
<evidence type="ECO:0008006" key="3">
    <source>
        <dbReference type="Google" id="ProtNLM"/>
    </source>
</evidence>
<accession>A0ABQ6EZR1</accession>
<dbReference type="EMBL" id="BSPW01000053">
    <property type="protein sequence ID" value="GLT18713.1"/>
    <property type="molecule type" value="Genomic_DNA"/>
</dbReference>
<dbReference type="RefSeq" id="WP_284192592.1">
    <property type="nucleotide sequence ID" value="NZ_BSPW01000053.1"/>
</dbReference>
<evidence type="ECO:0000313" key="1">
    <source>
        <dbReference type="EMBL" id="GLT18713.1"/>
    </source>
</evidence>
<comment type="caution">
    <text evidence="1">The sequence shown here is derived from an EMBL/GenBank/DDBJ whole genome shotgun (WGS) entry which is preliminary data.</text>
</comment>
<name>A0ABQ6EZR1_9VIBR</name>
<organism evidence="1 2">
    <name type="scientific">Vibrio zhanjiangensis</name>
    <dbReference type="NCBI Taxonomy" id="1046128"/>
    <lineage>
        <taxon>Bacteria</taxon>
        <taxon>Pseudomonadati</taxon>
        <taxon>Pseudomonadota</taxon>
        <taxon>Gammaproteobacteria</taxon>
        <taxon>Vibrionales</taxon>
        <taxon>Vibrionaceae</taxon>
        <taxon>Vibrio</taxon>
    </lineage>
</organism>
<protein>
    <recommendedName>
        <fullName evidence="3">OTU domain-containing protein</fullName>
    </recommendedName>
</protein>
<keyword evidence="2" id="KW-1185">Reference proteome</keyword>
<proteinExistence type="predicted"/>
<reference evidence="2" key="1">
    <citation type="journal article" date="2019" name="Int. J. Syst. Evol. Microbiol.">
        <title>The Global Catalogue of Microorganisms (GCM) 10K type strain sequencing project: providing services to taxonomists for standard genome sequencing and annotation.</title>
        <authorList>
            <consortium name="The Broad Institute Genomics Platform"/>
            <consortium name="The Broad Institute Genome Sequencing Center for Infectious Disease"/>
            <person name="Wu L."/>
            <person name="Ma J."/>
        </authorList>
    </citation>
    <scope>NUCLEOTIDE SEQUENCE [LARGE SCALE GENOMIC DNA]</scope>
    <source>
        <strain evidence="2">NBRC 108723</strain>
    </source>
</reference>